<feature type="domain" description="Alcohol dehydrogenase-like N-terminal" evidence="7">
    <location>
        <begin position="60"/>
        <end position="114"/>
    </location>
</feature>
<dbReference type="RefSeq" id="WP_131894327.1">
    <property type="nucleotide sequence ID" value="NZ_SMKZ01000013.1"/>
</dbReference>
<dbReference type="CDD" id="cd08255">
    <property type="entry name" value="2-desacetyl-2-hydroxyethyl_bacteriochlorophyllide_like"/>
    <property type="match status" value="1"/>
</dbReference>
<evidence type="ECO:0000259" key="7">
    <source>
        <dbReference type="Pfam" id="PF08240"/>
    </source>
</evidence>
<feature type="domain" description="Alcohol dehydrogenase-like C-terminal" evidence="6">
    <location>
        <begin position="169"/>
        <end position="293"/>
    </location>
</feature>
<dbReference type="EMBL" id="SMKZ01000013">
    <property type="protein sequence ID" value="TDE10602.1"/>
    <property type="molecule type" value="Genomic_DNA"/>
</dbReference>
<evidence type="ECO:0000313" key="8">
    <source>
        <dbReference type="EMBL" id="TDE10602.1"/>
    </source>
</evidence>
<organism evidence="8 9">
    <name type="scientific">Jiangella asiatica</name>
    <dbReference type="NCBI Taxonomy" id="2530372"/>
    <lineage>
        <taxon>Bacteria</taxon>
        <taxon>Bacillati</taxon>
        <taxon>Actinomycetota</taxon>
        <taxon>Actinomycetes</taxon>
        <taxon>Jiangellales</taxon>
        <taxon>Jiangellaceae</taxon>
        <taxon>Jiangella</taxon>
    </lineage>
</organism>
<dbReference type="AlphaFoldDB" id="A0A4R5DAE0"/>
<dbReference type="InterPro" id="IPR036291">
    <property type="entry name" value="NAD(P)-bd_dom_sf"/>
</dbReference>
<comment type="similarity">
    <text evidence="2">Belongs to the zinc-containing alcohol dehydrogenase family.</text>
</comment>
<dbReference type="SUPFAM" id="SSF51735">
    <property type="entry name" value="NAD(P)-binding Rossmann-fold domains"/>
    <property type="match status" value="1"/>
</dbReference>
<keyword evidence="3" id="KW-0479">Metal-binding</keyword>
<keyword evidence="9" id="KW-1185">Reference proteome</keyword>
<dbReference type="GO" id="GO:0046872">
    <property type="term" value="F:metal ion binding"/>
    <property type="evidence" value="ECO:0007669"/>
    <property type="project" value="UniProtKB-KW"/>
</dbReference>
<dbReference type="PANTHER" id="PTHR43350:SF19">
    <property type="entry name" value="D-GULOSIDE 3-DEHYDROGENASE"/>
    <property type="match status" value="1"/>
</dbReference>
<keyword evidence="4" id="KW-0862">Zinc</keyword>
<evidence type="ECO:0000256" key="1">
    <source>
        <dbReference type="ARBA" id="ARBA00001947"/>
    </source>
</evidence>
<accession>A0A4R5DAE0</accession>
<dbReference type="SUPFAM" id="SSF50129">
    <property type="entry name" value="GroES-like"/>
    <property type="match status" value="1"/>
</dbReference>
<comment type="caution">
    <text evidence="8">The sequence shown here is derived from an EMBL/GenBank/DDBJ whole genome shotgun (WGS) entry which is preliminary data.</text>
</comment>
<evidence type="ECO:0000259" key="6">
    <source>
        <dbReference type="Pfam" id="PF00107"/>
    </source>
</evidence>
<evidence type="ECO:0000256" key="5">
    <source>
        <dbReference type="ARBA" id="ARBA00023002"/>
    </source>
</evidence>
<dbReference type="Pfam" id="PF00107">
    <property type="entry name" value="ADH_zinc_N"/>
    <property type="match status" value="1"/>
</dbReference>
<dbReference type="Pfam" id="PF08240">
    <property type="entry name" value="ADH_N"/>
    <property type="match status" value="1"/>
</dbReference>
<proteinExistence type="inferred from homology"/>
<evidence type="ECO:0000256" key="4">
    <source>
        <dbReference type="ARBA" id="ARBA00022833"/>
    </source>
</evidence>
<evidence type="ECO:0000256" key="3">
    <source>
        <dbReference type="ARBA" id="ARBA00022723"/>
    </source>
</evidence>
<dbReference type="Proteomes" id="UP000294739">
    <property type="component" value="Unassembled WGS sequence"/>
</dbReference>
<comment type="cofactor">
    <cofactor evidence="1">
        <name>Zn(2+)</name>
        <dbReference type="ChEBI" id="CHEBI:29105"/>
    </cofactor>
</comment>
<dbReference type="InterPro" id="IPR013149">
    <property type="entry name" value="ADH-like_C"/>
</dbReference>
<dbReference type="Gene3D" id="3.90.180.10">
    <property type="entry name" value="Medium-chain alcohol dehydrogenases, catalytic domain"/>
    <property type="match status" value="1"/>
</dbReference>
<dbReference type="PANTHER" id="PTHR43350">
    <property type="entry name" value="NAD-DEPENDENT ALCOHOL DEHYDROGENASE"/>
    <property type="match status" value="1"/>
</dbReference>
<dbReference type="GO" id="GO:0016491">
    <property type="term" value="F:oxidoreductase activity"/>
    <property type="evidence" value="ECO:0007669"/>
    <property type="project" value="UniProtKB-KW"/>
</dbReference>
<evidence type="ECO:0000256" key="2">
    <source>
        <dbReference type="ARBA" id="ARBA00008072"/>
    </source>
</evidence>
<gene>
    <name evidence="8" type="ORF">E1269_11000</name>
</gene>
<sequence length="343" mass="37239">MRAKAVVFTTPGVVEVQEVTCPEPRPDDVVVALTHSWISTGTESSFLRGERIRGDTPWRDGDPWPFPVVPGYQKVGTVLRVGDRVDDLEVGQTVFAVASRVSGICDLFAEGAGHISPSVVPRSWVWRLPEGCDQVAFSGLVLAQVGYNCGSRPPVEIGGVAVVIGDGLVGHWAAQTLALRGARVAMLGRHSDRLARFDTAGGLHMVVDTGTQSPRAVIEKRFPDGIDVVVDTVGTIEALEELVPYLRRFGHIVSAGFYGVRDRLALQPLRDQEIGVDVVAGLEHRRMDATLRLVATGQLKTVPLITHHFPVDHAPEAWRMIMTHSEPYLGVVLDWADDLSGVL</sequence>
<protein>
    <submittedName>
        <fullName evidence="8">Zinc-binding alcohol dehydrogenase</fullName>
    </submittedName>
</protein>
<evidence type="ECO:0000313" key="9">
    <source>
        <dbReference type="Proteomes" id="UP000294739"/>
    </source>
</evidence>
<name>A0A4R5DAE0_9ACTN</name>
<reference evidence="8 9" key="1">
    <citation type="submission" date="2019-03" db="EMBL/GenBank/DDBJ databases">
        <title>Draft genome sequences of novel Actinobacteria.</title>
        <authorList>
            <person name="Sahin N."/>
            <person name="Ay H."/>
            <person name="Saygin H."/>
        </authorList>
    </citation>
    <scope>NUCLEOTIDE SEQUENCE [LARGE SCALE GENOMIC DNA]</scope>
    <source>
        <strain evidence="8 9">5K138</strain>
    </source>
</reference>
<dbReference type="InterPro" id="IPR011032">
    <property type="entry name" value="GroES-like_sf"/>
</dbReference>
<dbReference type="InterPro" id="IPR013154">
    <property type="entry name" value="ADH-like_N"/>
</dbReference>
<dbReference type="InParanoid" id="A0A4R5DAE0"/>
<keyword evidence="5" id="KW-0560">Oxidoreductase</keyword>
<dbReference type="OrthoDB" id="2665481at2"/>